<proteinExistence type="predicted"/>
<evidence type="ECO:0000313" key="3">
    <source>
        <dbReference type="Proteomes" id="UP001362999"/>
    </source>
</evidence>
<sequence>MEEADGLPPSSPPPAPSSPPPTPYQPYPGFDYASASLPYYWLDFMSVPSSFDFASSTPLSASSLSTPAYTSLSASLDSPSFGHGAAWAALGTTLLPQQTASPESPSISTQIAPWDFNEPRPYREIPCDLCGRVIHCPKASIGPLRTHRNSNDCKRRVKKAQREREQTAAAAAREAIVSSLQSTEHTPSTTPRSSSDICVLRGWELARSQRRARSNSRSHSLAHGPRSSSLPADTLFSPFTQETGDEEIAAPSLTDPCPGFILEWAAPESYPWGIYAPNSRMNIPYRLQRFSDDGNQLCARSVNCTGSRGILQPECASCLSVKLGQTLINLEFQIPGAFVHPLDAEIEESKHLQYDEYQSLRAKHVLHVWAVQQEDLLAVVSTVYDVRQS</sequence>
<feature type="region of interest" description="Disordered" evidence="1">
    <location>
        <begin position="1"/>
        <end position="26"/>
    </location>
</feature>
<dbReference type="EMBL" id="JAWWNJ010000190">
    <property type="protein sequence ID" value="KAK6972271.1"/>
    <property type="molecule type" value="Genomic_DNA"/>
</dbReference>
<feature type="compositionally biased region" description="Polar residues" evidence="1">
    <location>
        <begin position="178"/>
        <end position="195"/>
    </location>
</feature>
<feature type="compositionally biased region" description="Pro residues" evidence="1">
    <location>
        <begin position="9"/>
        <end position="26"/>
    </location>
</feature>
<dbReference type="AlphaFoldDB" id="A0AAV9Z7E0"/>
<feature type="region of interest" description="Disordered" evidence="1">
    <location>
        <begin position="209"/>
        <end position="237"/>
    </location>
</feature>
<organism evidence="2 3">
    <name type="scientific">Favolaschia claudopus</name>
    <dbReference type="NCBI Taxonomy" id="2862362"/>
    <lineage>
        <taxon>Eukaryota</taxon>
        <taxon>Fungi</taxon>
        <taxon>Dikarya</taxon>
        <taxon>Basidiomycota</taxon>
        <taxon>Agaricomycotina</taxon>
        <taxon>Agaricomycetes</taxon>
        <taxon>Agaricomycetidae</taxon>
        <taxon>Agaricales</taxon>
        <taxon>Marasmiineae</taxon>
        <taxon>Mycenaceae</taxon>
        <taxon>Favolaschia</taxon>
    </lineage>
</organism>
<accession>A0AAV9Z7E0</accession>
<comment type="caution">
    <text evidence="2">The sequence shown here is derived from an EMBL/GenBank/DDBJ whole genome shotgun (WGS) entry which is preliminary data.</text>
</comment>
<evidence type="ECO:0000313" key="2">
    <source>
        <dbReference type="EMBL" id="KAK6972271.1"/>
    </source>
</evidence>
<keyword evidence="3" id="KW-1185">Reference proteome</keyword>
<gene>
    <name evidence="2" type="ORF">R3P38DRAFT_3240197</name>
</gene>
<evidence type="ECO:0000256" key="1">
    <source>
        <dbReference type="SAM" id="MobiDB-lite"/>
    </source>
</evidence>
<feature type="compositionally biased region" description="Polar residues" evidence="1">
    <location>
        <begin position="226"/>
        <end position="237"/>
    </location>
</feature>
<feature type="region of interest" description="Disordered" evidence="1">
    <location>
        <begin position="166"/>
        <end position="195"/>
    </location>
</feature>
<reference evidence="2 3" key="1">
    <citation type="journal article" date="2024" name="J Genomics">
        <title>Draft genome sequencing and assembly of Favolaschia claudopus CIRM-BRFM 2984 isolated from oak limbs.</title>
        <authorList>
            <person name="Navarro D."/>
            <person name="Drula E."/>
            <person name="Chaduli D."/>
            <person name="Cazenave R."/>
            <person name="Ahrendt S."/>
            <person name="Wang J."/>
            <person name="Lipzen A."/>
            <person name="Daum C."/>
            <person name="Barry K."/>
            <person name="Grigoriev I.V."/>
            <person name="Favel A."/>
            <person name="Rosso M.N."/>
            <person name="Martin F."/>
        </authorList>
    </citation>
    <scope>NUCLEOTIDE SEQUENCE [LARGE SCALE GENOMIC DNA]</scope>
    <source>
        <strain evidence="2 3">CIRM-BRFM 2984</strain>
    </source>
</reference>
<dbReference type="Proteomes" id="UP001362999">
    <property type="component" value="Unassembled WGS sequence"/>
</dbReference>
<name>A0AAV9Z7E0_9AGAR</name>
<protein>
    <submittedName>
        <fullName evidence="2">Uncharacterized protein</fullName>
    </submittedName>
</protein>